<dbReference type="CDD" id="cd04647">
    <property type="entry name" value="LbH_MAT_like"/>
    <property type="match status" value="1"/>
</dbReference>
<dbReference type="InterPro" id="IPR051159">
    <property type="entry name" value="Hexapeptide_acetyltransf"/>
</dbReference>
<evidence type="ECO:0000256" key="1">
    <source>
        <dbReference type="ARBA" id="ARBA00007274"/>
    </source>
</evidence>
<dbReference type="InterPro" id="IPR001451">
    <property type="entry name" value="Hexapep"/>
</dbReference>
<dbReference type="SUPFAM" id="SSF51161">
    <property type="entry name" value="Trimeric LpxA-like enzymes"/>
    <property type="match status" value="1"/>
</dbReference>
<evidence type="ECO:0000256" key="2">
    <source>
        <dbReference type="ARBA" id="ARBA00022679"/>
    </source>
</evidence>
<organism evidence="3 4">
    <name type="scientific">Occallatibacter riparius</name>
    <dbReference type="NCBI Taxonomy" id="1002689"/>
    <lineage>
        <taxon>Bacteria</taxon>
        <taxon>Pseudomonadati</taxon>
        <taxon>Acidobacteriota</taxon>
        <taxon>Terriglobia</taxon>
        <taxon>Terriglobales</taxon>
        <taxon>Acidobacteriaceae</taxon>
        <taxon>Occallatibacter</taxon>
    </lineage>
</organism>
<dbReference type="GO" id="GO:0008374">
    <property type="term" value="F:O-acyltransferase activity"/>
    <property type="evidence" value="ECO:0007669"/>
    <property type="project" value="TreeGrafter"/>
</dbReference>
<keyword evidence="4" id="KW-1185">Reference proteome</keyword>
<dbReference type="AlphaFoldDB" id="A0A9J7BRT4"/>
<keyword evidence="3" id="KW-0012">Acyltransferase</keyword>
<evidence type="ECO:0000313" key="3">
    <source>
        <dbReference type="EMBL" id="UWZ85289.1"/>
    </source>
</evidence>
<protein>
    <submittedName>
        <fullName evidence="3">Acyltransferase</fullName>
    </submittedName>
</protein>
<proteinExistence type="inferred from homology"/>
<dbReference type="EMBL" id="CP093313">
    <property type="protein sequence ID" value="UWZ85289.1"/>
    <property type="molecule type" value="Genomic_DNA"/>
</dbReference>
<dbReference type="PANTHER" id="PTHR23416:SF23">
    <property type="entry name" value="ACETYLTRANSFERASE C18B11.09C-RELATED"/>
    <property type="match status" value="1"/>
</dbReference>
<evidence type="ECO:0000313" key="4">
    <source>
        <dbReference type="Proteomes" id="UP001059380"/>
    </source>
</evidence>
<accession>A0A9J7BRT4</accession>
<dbReference type="Pfam" id="PF00132">
    <property type="entry name" value="Hexapep"/>
    <property type="match status" value="1"/>
</dbReference>
<dbReference type="KEGG" id="orp:MOP44_04955"/>
<sequence length="167" mass="18190">MLLLNTEFASVGKRVLIRNGARIECIRTPDCADPCLTIGDHTNIEQNVHIICRSRMTIGKRVTITGGCVIVDVNHEYEDVGDPRKIGNRVELVDRPVEIGDDCFIGMHSIILPGVKLGKYCIVGAASVVTRDAPDYSVVAGSPARVVKRYDSGVRKWVEAGTGSLTR</sequence>
<reference evidence="3" key="1">
    <citation type="submission" date="2021-04" db="EMBL/GenBank/DDBJ databases">
        <title>Phylogenetic analysis of Acidobacteriaceae.</title>
        <authorList>
            <person name="Qiu L."/>
            <person name="Zhang Q."/>
        </authorList>
    </citation>
    <scope>NUCLEOTIDE SEQUENCE</scope>
    <source>
        <strain evidence="3">DSM 25168</strain>
    </source>
</reference>
<keyword evidence="2" id="KW-0808">Transferase</keyword>
<comment type="similarity">
    <text evidence="1">Belongs to the transferase hexapeptide repeat family.</text>
</comment>
<name>A0A9J7BRT4_9BACT</name>
<gene>
    <name evidence="3" type="ORF">MOP44_04955</name>
</gene>
<dbReference type="GO" id="GO:0005829">
    <property type="term" value="C:cytosol"/>
    <property type="evidence" value="ECO:0007669"/>
    <property type="project" value="TreeGrafter"/>
</dbReference>
<dbReference type="PANTHER" id="PTHR23416">
    <property type="entry name" value="SIALIC ACID SYNTHASE-RELATED"/>
    <property type="match status" value="1"/>
</dbReference>
<dbReference type="Gene3D" id="2.160.10.10">
    <property type="entry name" value="Hexapeptide repeat proteins"/>
    <property type="match status" value="1"/>
</dbReference>
<dbReference type="Proteomes" id="UP001059380">
    <property type="component" value="Chromosome"/>
</dbReference>
<dbReference type="RefSeq" id="WP_260794807.1">
    <property type="nucleotide sequence ID" value="NZ_CP093313.1"/>
</dbReference>
<dbReference type="InterPro" id="IPR011004">
    <property type="entry name" value="Trimer_LpxA-like_sf"/>
</dbReference>